<dbReference type="GO" id="GO:0004540">
    <property type="term" value="F:RNA nuclease activity"/>
    <property type="evidence" value="ECO:0007669"/>
    <property type="project" value="InterPro"/>
</dbReference>
<organism evidence="3 4">
    <name type="scientific">Capsella rubella</name>
    <dbReference type="NCBI Taxonomy" id="81985"/>
    <lineage>
        <taxon>Eukaryota</taxon>
        <taxon>Viridiplantae</taxon>
        <taxon>Streptophyta</taxon>
        <taxon>Embryophyta</taxon>
        <taxon>Tracheophyta</taxon>
        <taxon>Spermatophyta</taxon>
        <taxon>Magnoliopsida</taxon>
        <taxon>eudicotyledons</taxon>
        <taxon>Gunneridae</taxon>
        <taxon>Pentapetalae</taxon>
        <taxon>rosids</taxon>
        <taxon>malvids</taxon>
        <taxon>Brassicales</taxon>
        <taxon>Brassicaceae</taxon>
        <taxon>Camelineae</taxon>
        <taxon>Capsella</taxon>
    </lineage>
</organism>
<dbReference type="PANTHER" id="PTHR14379">
    <property type="entry name" value="LIMKAIN B LKAP"/>
    <property type="match status" value="1"/>
</dbReference>
<name>R0FQS6_9BRAS</name>
<keyword evidence="4" id="KW-1185">Reference proteome</keyword>
<dbReference type="AlphaFoldDB" id="R0FQS6"/>
<dbReference type="Pfam" id="PF01936">
    <property type="entry name" value="NYN"/>
    <property type="match status" value="1"/>
</dbReference>
<feature type="domain" description="NYN" evidence="2">
    <location>
        <begin position="8"/>
        <end position="129"/>
    </location>
</feature>
<accession>R0FQS6</accession>
<evidence type="ECO:0000256" key="1">
    <source>
        <dbReference type="SAM" id="MobiDB-lite"/>
    </source>
</evidence>
<reference evidence="4" key="1">
    <citation type="journal article" date="2013" name="Nat. Genet.">
        <title>The Capsella rubella genome and the genomic consequences of rapid mating system evolution.</title>
        <authorList>
            <person name="Slotte T."/>
            <person name="Hazzouri K.M."/>
            <person name="Agren J.A."/>
            <person name="Koenig D."/>
            <person name="Maumus F."/>
            <person name="Guo Y.L."/>
            <person name="Steige K."/>
            <person name="Platts A.E."/>
            <person name="Escobar J.S."/>
            <person name="Newman L.K."/>
            <person name="Wang W."/>
            <person name="Mandakova T."/>
            <person name="Vello E."/>
            <person name="Smith L.M."/>
            <person name="Henz S.R."/>
            <person name="Steffen J."/>
            <person name="Takuno S."/>
            <person name="Brandvain Y."/>
            <person name="Coop G."/>
            <person name="Andolfatto P."/>
            <person name="Hu T.T."/>
            <person name="Blanchette M."/>
            <person name="Clark R.M."/>
            <person name="Quesneville H."/>
            <person name="Nordborg M."/>
            <person name="Gaut B.S."/>
            <person name="Lysak M.A."/>
            <person name="Jenkins J."/>
            <person name="Grimwood J."/>
            <person name="Chapman J."/>
            <person name="Prochnik S."/>
            <person name="Shu S."/>
            <person name="Rokhsar D."/>
            <person name="Schmutz J."/>
            <person name="Weigel D."/>
            <person name="Wright S.I."/>
        </authorList>
    </citation>
    <scope>NUCLEOTIDE SEQUENCE [LARGE SCALE GENOMIC DNA]</scope>
    <source>
        <strain evidence="4">cv. Monte Gargano</strain>
    </source>
</reference>
<protein>
    <recommendedName>
        <fullName evidence="2">NYN domain-containing protein</fullName>
    </recommendedName>
</protein>
<evidence type="ECO:0000313" key="4">
    <source>
        <dbReference type="Proteomes" id="UP000029121"/>
    </source>
</evidence>
<dbReference type="InterPro" id="IPR021139">
    <property type="entry name" value="NYN"/>
</dbReference>
<dbReference type="KEGG" id="crb:17886536"/>
<dbReference type="GO" id="GO:0005777">
    <property type="term" value="C:peroxisome"/>
    <property type="evidence" value="ECO:0007669"/>
    <property type="project" value="InterPro"/>
</dbReference>
<dbReference type="OrthoDB" id="549353at2759"/>
<dbReference type="Proteomes" id="UP000029121">
    <property type="component" value="Unassembled WGS sequence"/>
</dbReference>
<sequence length="138" mass="15320">MLLGGVPTGVFWDTVDCKISDDRSVAEVTQNIKKKLTEVGIDGTDVVSIRAYGDDDDDGKDHDFNSAGVSFTHSPAGERDARHDQIFSDVFSWVKENPAPANLVLFMDMGDPTDEFESIVIYLLMKSNYRYLLGLELP</sequence>
<dbReference type="GO" id="GO:0010468">
    <property type="term" value="P:regulation of gene expression"/>
    <property type="evidence" value="ECO:0007669"/>
    <property type="project" value="InterPro"/>
</dbReference>
<feature type="region of interest" description="Disordered" evidence="1">
    <location>
        <begin position="56"/>
        <end position="79"/>
    </location>
</feature>
<dbReference type="EMBL" id="KB870809">
    <property type="protein sequence ID" value="EOA24922.1"/>
    <property type="molecule type" value="Genomic_DNA"/>
</dbReference>
<evidence type="ECO:0000259" key="2">
    <source>
        <dbReference type="Pfam" id="PF01936"/>
    </source>
</evidence>
<proteinExistence type="predicted"/>
<evidence type="ECO:0000313" key="3">
    <source>
        <dbReference type="EMBL" id="EOA24922.1"/>
    </source>
</evidence>
<dbReference type="STRING" id="81985.R0FQS6"/>
<dbReference type="InterPro" id="IPR024768">
    <property type="entry name" value="Marf1"/>
</dbReference>
<dbReference type="PANTHER" id="PTHR14379:SF57">
    <property type="entry name" value="NYN DOMAIN-CONTAINING PROTEIN"/>
    <property type="match status" value="1"/>
</dbReference>
<dbReference type="CDD" id="cd10910">
    <property type="entry name" value="PIN_limkain_b1_N_like"/>
    <property type="match status" value="1"/>
</dbReference>
<gene>
    <name evidence="3" type="ORF">CARUB_v10018213mg</name>
</gene>